<comment type="similarity">
    <text evidence="1">Belongs to the ComF/GntX family.</text>
</comment>
<protein>
    <submittedName>
        <fullName evidence="4">Phosphoribosyltransferase</fullName>
    </submittedName>
</protein>
<dbReference type="eggNOG" id="COG1040">
    <property type="taxonomic scope" value="Bacteria"/>
</dbReference>
<evidence type="ECO:0000313" key="5">
    <source>
        <dbReference type="Proteomes" id="UP000002505"/>
    </source>
</evidence>
<keyword evidence="5" id="KW-1185">Reference proteome</keyword>
<dbReference type="InterPro" id="IPR051910">
    <property type="entry name" value="ComF/GntX_DNA_util-trans"/>
</dbReference>
<dbReference type="SUPFAM" id="SSF53271">
    <property type="entry name" value="PRTase-like"/>
    <property type="match status" value="1"/>
</dbReference>
<dbReference type="CDD" id="cd06223">
    <property type="entry name" value="PRTases_typeI"/>
    <property type="match status" value="1"/>
</dbReference>
<dbReference type="AlphaFoldDB" id="B8HBL7"/>
<evidence type="ECO:0000256" key="2">
    <source>
        <dbReference type="SAM" id="MobiDB-lite"/>
    </source>
</evidence>
<dbReference type="Gene3D" id="3.40.50.2020">
    <property type="match status" value="1"/>
</dbReference>
<dbReference type="PANTHER" id="PTHR47505:SF1">
    <property type="entry name" value="DNA UTILIZATION PROTEIN YHGH"/>
    <property type="match status" value="1"/>
</dbReference>
<feature type="domain" description="Phosphoribosyltransferase" evidence="3">
    <location>
        <begin position="204"/>
        <end position="269"/>
    </location>
</feature>
<evidence type="ECO:0000259" key="3">
    <source>
        <dbReference type="Pfam" id="PF00156"/>
    </source>
</evidence>
<dbReference type="HOGENOM" id="CLU_054549_3_1_11"/>
<dbReference type="InterPro" id="IPR000836">
    <property type="entry name" value="PRTase_dom"/>
</dbReference>
<evidence type="ECO:0000313" key="4">
    <source>
        <dbReference type="EMBL" id="ACL40405.1"/>
    </source>
</evidence>
<sequence length="282" mass="29585">MSNESTPGSGRADPDLLPSQPAARHRSEHRSVLLRYADQVVGAAADLLALAIPSDCVGCGAEDHQLCPHCSRQVRRLTAEPFRAEAAAPALTDVDGRILLPVVAAGVYREELAQALLSFKRHGQHRLRKCLGRALADAVRTATGDRQHVVLVPVPTSSAAYLARGFSPVHLLLAEAVRQLPGAVMQDVLAKSTPGGIRPAGGQKGLDRGDRARRVRGSMAVRRRARGTVAGTRCIIVDDVLTTGSTLSEAARALHRDGARVAGAVVLAATRPPVSGSLDGAS</sequence>
<gene>
    <name evidence="4" type="ordered locus">Achl_2440</name>
</gene>
<dbReference type="STRING" id="452863.Achl_2440"/>
<evidence type="ECO:0000256" key="1">
    <source>
        <dbReference type="ARBA" id="ARBA00008007"/>
    </source>
</evidence>
<dbReference type="Pfam" id="PF00156">
    <property type="entry name" value="Pribosyltran"/>
    <property type="match status" value="1"/>
</dbReference>
<reference evidence="4" key="1">
    <citation type="submission" date="2009-01" db="EMBL/GenBank/DDBJ databases">
        <title>Complete sequence of chromosome of Arthrobacter chlorophenolicus A6.</title>
        <authorList>
            <consortium name="US DOE Joint Genome Institute"/>
            <person name="Lucas S."/>
            <person name="Copeland A."/>
            <person name="Lapidus A."/>
            <person name="Glavina del Rio T."/>
            <person name="Tice H."/>
            <person name="Bruce D."/>
            <person name="Goodwin L."/>
            <person name="Pitluck S."/>
            <person name="Goltsman E."/>
            <person name="Clum A."/>
            <person name="Larimer F."/>
            <person name="Land M."/>
            <person name="Hauser L."/>
            <person name="Kyrpides N."/>
            <person name="Mikhailova N."/>
            <person name="Jansson J."/>
            <person name="Richardson P."/>
        </authorList>
    </citation>
    <scope>NUCLEOTIDE SEQUENCE [LARGE SCALE GENOMIC DNA]</scope>
    <source>
        <strain evidence="4">A6</strain>
    </source>
</reference>
<dbReference type="GO" id="GO:0016757">
    <property type="term" value="F:glycosyltransferase activity"/>
    <property type="evidence" value="ECO:0007669"/>
    <property type="project" value="UniProtKB-KW"/>
</dbReference>
<dbReference type="KEGG" id="ach:Achl_2440"/>
<proteinExistence type="inferred from homology"/>
<dbReference type="PANTHER" id="PTHR47505">
    <property type="entry name" value="DNA UTILIZATION PROTEIN YHGH"/>
    <property type="match status" value="1"/>
</dbReference>
<dbReference type="InterPro" id="IPR029057">
    <property type="entry name" value="PRTase-like"/>
</dbReference>
<organism evidence="4 5">
    <name type="scientific">Pseudarthrobacter chlorophenolicus (strain ATCC 700700 / DSM 12829 / CIP 107037 / JCM 12360 / KCTC 9906 / NCIMB 13794 / A6)</name>
    <name type="common">Arthrobacter chlorophenolicus</name>
    <dbReference type="NCBI Taxonomy" id="452863"/>
    <lineage>
        <taxon>Bacteria</taxon>
        <taxon>Bacillati</taxon>
        <taxon>Actinomycetota</taxon>
        <taxon>Actinomycetes</taxon>
        <taxon>Micrococcales</taxon>
        <taxon>Micrococcaceae</taxon>
        <taxon>Pseudarthrobacter</taxon>
    </lineage>
</organism>
<dbReference type="Proteomes" id="UP000002505">
    <property type="component" value="Chromosome"/>
</dbReference>
<dbReference type="RefSeq" id="WP_015937617.1">
    <property type="nucleotide sequence ID" value="NC_011886.1"/>
</dbReference>
<keyword evidence="4" id="KW-0808">Transferase</keyword>
<dbReference type="EMBL" id="CP001341">
    <property type="protein sequence ID" value="ACL40405.1"/>
    <property type="molecule type" value="Genomic_DNA"/>
</dbReference>
<feature type="region of interest" description="Disordered" evidence="2">
    <location>
        <begin position="1"/>
        <end position="24"/>
    </location>
</feature>
<name>B8HBL7_PSECP</name>
<accession>B8HBL7</accession>
<keyword evidence="4" id="KW-0328">Glycosyltransferase</keyword>